<sequence length="273" mass="30408">MKKIFLSLLAISLLVLNISAFGQSVISGYVKNSNGQILPYTNIGIKRGKIGTVSKEDGKFSISIPDSLSNDSLTFSSIGFRDKSYLIKSIANKKSIEAVLEEKINQLAEVTISNVKLKQYKLGITGRTPMVSIPTKSYQQNDILEQARLIRLKKPAKIMNANIFVLSESMKEVRIRLNFYAFENGLPGKRLIEKSIIKKAIIKNGWFTIDLKDEAIYLDEDFVVSFEYLPSEQKSIVFAAKLGAANSFLRSSSQGVWIKNELGGCSIYVTAEM</sequence>
<gene>
    <name evidence="2" type="ORF">ACFOUY_03065</name>
</gene>
<protein>
    <submittedName>
        <fullName evidence="2">Carboxypeptidase-like regulatory domain-containing protein</fullName>
    </submittedName>
</protein>
<dbReference type="Pfam" id="PF13715">
    <property type="entry name" value="CarbopepD_reg_2"/>
    <property type="match status" value="1"/>
</dbReference>
<accession>A0ABV8NIQ5</accession>
<evidence type="ECO:0000256" key="1">
    <source>
        <dbReference type="SAM" id="SignalP"/>
    </source>
</evidence>
<proteinExistence type="predicted"/>
<evidence type="ECO:0000313" key="3">
    <source>
        <dbReference type="Proteomes" id="UP001595792"/>
    </source>
</evidence>
<reference evidence="3" key="1">
    <citation type="journal article" date="2019" name="Int. J. Syst. Evol. Microbiol.">
        <title>The Global Catalogue of Microorganisms (GCM) 10K type strain sequencing project: providing services to taxonomists for standard genome sequencing and annotation.</title>
        <authorList>
            <consortium name="The Broad Institute Genomics Platform"/>
            <consortium name="The Broad Institute Genome Sequencing Center for Infectious Disease"/>
            <person name="Wu L."/>
            <person name="Ma J."/>
        </authorList>
    </citation>
    <scope>NUCLEOTIDE SEQUENCE [LARGE SCALE GENOMIC DNA]</scope>
    <source>
        <strain evidence="3">CCM 8689</strain>
    </source>
</reference>
<dbReference type="EMBL" id="JBHSBY010000019">
    <property type="protein sequence ID" value="MFC4195673.1"/>
    <property type="molecule type" value="Genomic_DNA"/>
</dbReference>
<dbReference type="SUPFAM" id="SSF49464">
    <property type="entry name" value="Carboxypeptidase regulatory domain-like"/>
    <property type="match status" value="1"/>
</dbReference>
<organism evidence="2 3">
    <name type="scientific">Pedobacter jamesrossensis</name>
    <dbReference type="NCBI Taxonomy" id="1908238"/>
    <lineage>
        <taxon>Bacteria</taxon>
        <taxon>Pseudomonadati</taxon>
        <taxon>Bacteroidota</taxon>
        <taxon>Sphingobacteriia</taxon>
        <taxon>Sphingobacteriales</taxon>
        <taxon>Sphingobacteriaceae</taxon>
        <taxon>Pedobacter</taxon>
    </lineage>
</organism>
<keyword evidence="3" id="KW-1185">Reference proteome</keyword>
<feature type="chain" id="PRO_5045337677" evidence="1">
    <location>
        <begin position="23"/>
        <end position="273"/>
    </location>
</feature>
<comment type="caution">
    <text evidence="2">The sequence shown here is derived from an EMBL/GenBank/DDBJ whole genome shotgun (WGS) entry which is preliminary data.</text>
</comment>
<feature type="signal peptide" evidence="1">
    <location>
        <begin position="1"/>
        <end position="22"/>
    </location>
</feature>
<dbReference type="Proteomes" id="UP001595792">
    <property type="component" value="Unassembled WGS sequence"/>
</dbReference>
<dbReference type="InterPro" id="IPR008969">
    <property type="entry name" value="CarboxyPept-like_regulatory"/>
</dbReference>
<evidence type="ECO:0000313" key="2">
    <source>
        <dbReference type="EMBL" id="MFC4195673.1"/>
    </source>
</evidence>
<dbReference type="RefSeq" id="WP_378958987.1">
    <property type="nucleotide sequence ID" value="NZ_JBHRXC010000016.1"/>
</dbReference>
<name>A0ABV8NIQ5_9SPHI</name>
<keyword evidence="1" id="KW-0732">Signal</keyword>